<dbReference type="SUPFAM" id="SSF49785">
    <property type="entry name" value="Galactose-binding domain-like"/>
    <property type="match status" value="1"/>
</dbReference>
<dbReference type="Gene3D" id="2.115.10.20">
    <property type="entry name" value="Glycosyl hydrolase domain, family 43"/>
    <property type="match status" value="1"/>
</dbReference>
<sequence>MKTHLRRTLAVLLGAALMTTGTVLAVAPAAQAANPYLPEWEHIPDGEPHVFEDPDNPGHERLYIYGSHDINKTSYCGTDLVLWSAPVDDLNDWRYEGKIFEYTAPGASTADTFYAPDIAAVDEKQADGSTKKAYYLYPQDTASGRGGMVAKSYSPKGPFTVINWKDDTKTQTTGGDLGFDPAVFIDDDGKAYGYWGFQQSNGAEMQSNMYQIKQDTKITDMVSNNNQDGIFRFFEASSLRKVGDKYVFIYSRVTADGEGGLGASNATLAYAYGDTPLGPWTYGGTLVDARAPETGENGQAITTMASNNTHGSIIKIDGQWYVFYHRAVSGAYARQAMAEPIDVKVTADGAVKITQAEVTSEGLETHGLDPYATTSAGIASWVTGGSQIPRIDNPDYPEASDATAPVTNNTDGSIVGYKYFNLDGKPADGKTTQLSLNLTPQGVDGTIDIMVDRPWDNEHNAGAKVGSISVLASDPREAADYTARVPKLDALDGKHAIYLVFHSSSGKSVADLHSLKFGFTDAGAATKVEGLSITGASVNGGKAELTQGQTADLGVNVRPWDAADTSVTWSSSNPKVVSVTSDGTATAEHSGTATITATAVDGSGVSASLPFQVGGSELIANGTFDSTLDPWTVTKTKSDSTVVANTGYSTVYGSSGRSLNPKSRTYDGDAAQYPLTGLVGAGSSYQLTAHVLFKAADNPSAGSTATFSGVVRDGSGHAAAVSVEASPGGWVDLVGDVKLPAGFDASTAVLRIGTGDPAAPEAATKVSSFFVDSVSLKERPAASSDASLKTLTVAGQKVDVDAAASDDGASLAVADPAAVTPADVTADPTDDLAAAHVSVADGTVTVTVDAQDGTSAGYRVHLVEKADTTRPEVSLVSPTTAGPFQKLQIQVDATDDRGLARIVANVYRGSTLVKSTQTKVAGGATSGTHQATVSLPDGTYTIRYNAQDTSGNISKTSTRQVTVDTTAPTVAVKTGAGETVGADGVYSKVSFKLYDAGKIDKVTLNGVEKNLTDNAWSDVNYVTPGVFGATKGENTLVAYDVAGNTTTVTFTLS</sequence>
<evidence type="ECO:0000256" key="6">
    <source>
        <dbReference type="SAM" id="SignalP"/>
    </source>
</evidence>
<feature type="chain" id="PRO_5025056352" evidence="6">
    <location>
        <begin position="33"/>
        <end position="1053"/>
    </location>
</feature>
<dbReference type="GO" id="GO:0045493">
    <property type="term" value="P:xylan catabolic process"/>
    <property type="evidence" value="ECO:0007669"/>
    <property type="project" value="UniProtKB-KW"/>
</dbReference>
<keyword evidence="2 8" id="KW-0858">Xylan degradation</keyword>
<dbReference type="PANTHER" id="PTHR43772">
    <property type="entry name" value="ENDO-1,4-BETA-XYLANASE"/>
    <property type="match status" value="1"/>
</dbReference>
<dbReference type="InterPro" id="IPR003343">
    <property type="entry name" value="Big_2"/>
</dbReference>
<evidence type="ECO:0000259" key="7">
    <source>
        <dbReference type="SMART" id="SM00635"/>
    </source>
</evidence>
<dbReference type="Pfam" id="PF04616">
    <property type="entry name" value="Glyco_hydro_43"/>
    <property type="match status" value="1"/>
</dbReference>
<dbReference type="SUPFAM" id="SSF75005">
    <property type="entry name" value="Arabinanase/levansucrase/invertase"/>
    <property type="match status" value="1"/>
</dbReference>
<dbReference type="InterPro" id="IPR006710">
    <property type="entry name" value="Glyco_hydro_43"/>
</dbReference>
<dbReference type="RefSeq" id="WP_194174333.1">
    <property type="nucleotide sequence ID" value="NZ_BAABIH010000029.1"/>
</dbReference>
<keyword evidence="9" id="KW-1185">Reference proteome</keyword>
<dbReference type="Gene3D" id="2.60.40.10">
    <property type="entry name" value="Immunoglobulins"/>
    <property type="match status" value="1"/>
</dbReference>
<keyword evidence="6" id="KW-0732">Signal</keyword>
<dbReference type="Gene3D" id="2.60.120.260">
    <property type="entry name" value="Galactose-binding domain-like"/>
    <property type="match status" value="2"/>
</dbReference>
<keyword evidence="4" id="KW-0119">Carbohydrate metabolism</keyword>
<dbReference type="SMART" id="SM00635">
    <property type="entry name" value="BID_2"/>
    <property type="match status" value="1"/>
</dbReference>
<feature type="signal peptide" evidence="6">
    <location>
        <begin position="1"/>
        <end position="32"/>
    </location>
</feature>
<evidence type="ECO:0000256" key="4">
    <source>
        <dbReference type="ARBA" id="ARBA00023277"/>
    </source>
</evidence>
<dbReference type="Pfam" id="PF02368">
    <property type="entry name" value="Big_2"/>
    <property type="match status" value="1"/>
</dbReference>
<protein>
    <submittedName>
        <fullName evidence="8">Oligosaccharide reducing-end xylanase</fullName>
        <ecNumber evidence="8">3.2.1.156</ecNumber>
    </submittedName>
</protein>
<keyword evidence="3 8" id="KW-0378">Hydrolase</keyword>
<dbReference type="InterPro" id="IPR008979">
    <property type="entry name" value="Galactose-bd-like_sf"/>
</dbReference>
<dbReference type="EMBL" id="CP045529">
    <property type="protein sequence ID" value="QFU97173.1"/>
    <property type="molecule type" value="Genomic_DNA"/>
</dbReference>
<dbReference type="CDD" id="cd04084">
    <property type="entry name" value="CBM6_xylanase-like"/>
    <property type="match status" value="1"/>
</dbReference>
<dbReference type="InterPro" id="IPR023296">
    <property type="entry name" value="Glyco_hydro_beta-prop_sf"/>
</dbReference>
<dbReference type="InterPro" id="IPR052176">
    <property type="entry name" value="Glycosyl_Hydrlase_43_Enz"/>
</dbReference>
<evidence type="ECO:0000256" key="2">
    <source>
        <dbReference type="ARBA" id="ARBA00022651"/>
    </source>
</evidence>
<accession>A0A5P9Q6Y1</accession>
<evidence type="ECO:0000256" key="5">
    <source>
        <dbReference type="ARBA" id="ARBA00023295"/>
    </source>
</evidence>
<name>A0A5P9Q6Y1_9MICO</name>
<dbReference type="EC" id="3.2.1.156" evidence="8"/>
<dbReference type="KEGG" id="lxl:KDY119_00667"/>
<organism evidence="8 9">
    <name type="scientific">Luteimicrobium xylanilyticum</name>
    <dbReference type="NCBI Taxonomy" id="1133546"/>
    <lineage>
        <taxon>Bacteria</taxon>
        <taxon>Bacillati</taxon>
        <taxon>Actinomycetota</taxon>
        <taxon>Actinomycetes</taxon>
        <taxon>Micrococcales</taxon>
        <taxon>Luteimicrobium</taxon>
    </lineage>
</organism>
<dbReference type="Proteomes" id="UP000326702">
    <property type="component" value="Chromosome"/>
</dbReference>
<evidence type="ECO:0000313" key="9">
    <source>
        <dbReference type="Proteomes" id="UP000326702"/>
    </source>
</evidence>
<dbReference type="InterPro" id="IPR013783">
    <property type="entry name" value="Ig-like_fold"/>
</dbReference>
<evidence type="ECO:0000313" key="8">
    <source>
        <dbReference type="EMBL" id="QFU97173.1"/>
    </source>
</evidence>
<reference evidence="8 9" key="1">
    <citation type="submission" date="2019-10" db="EMBL/GenBank/DDBJ databases">
        <title>Genome sequence of Luteimicrobium xylanilyticum HY-24.</title>
        <authorList>
            <person name="Kim D.Y."/>
            <person name="Park H.-Y."/>
        </authorList>
    </citation>
    <scope>NUCLEOTIDE SEQUENCE [LARGE SCALE GENOMIC DNA]</scope>
    <source>
        <strain evidence="8 9">HY-24</strain>
    </source>
</reference>
<feature type="domain" description="BIG2" evidence="7">
    <location>
        <begin position="532"/>
        <end position="609"/>
    </location>
</feature>
<dbReference type="Gene3D" id="2.60.40.1080">
    <property type="match status" value="1"/>
</dbReference>
<dbReference type="PANTHER" id="PTHR43772:SF2">
    <property type="entry name" value="PUTATIVE (AFU_ORTHOLOGUE AFUA_2G04480)-RELATED"/>
    <property type="match status" value="1"/>
</dbReference>
<evidence type="ECO:0000256" key="1">
    <source>
        <dbReference type="ARBA" id="ARBA00009865"/>
    </source>
</evidence>
<evidence type="ECO:0000256" key="3">
    <source>
        <dbReference type="ARBA" id="ARBA00022801"/>
    </source>
</evidence>
<proteinExistence type="inferred from homology"/>
<dbReference type="SUPFAM" id="SSF49373">
    <property type="entry name" value="Invasin/intimin cell-adhesion fragments"/>
    <property type="match status" value="1"/>
</dbReference>
<dbReference type="GO" id="GO:0033951">
    <property type="term" value="F:oligosaccharide reducing-end xylanase activity"/>
    <property type="evidence" value="ECO:0007669"/>
    <property type="project" value="UniProtKB-EC"/>
</dbReference>
<keyword evidence="5 8" id="KW-0326">Glycosidase</keyword>
<comment type="similarity">
    <text evidence="1">Belongs to the glycosyl hydrolase 43 family.</text>
</comment>
<gene>
    <name evidence="8" type="primary">rexA</name>
    <name evidence="8" type="ORF">KDY119_00667</name>
</gene>
<keyword evidence="2 8" id="KW-0624">Polysaccharide degradation</keyword>
<dbReference type="AlphaFoldDB" id="A0A5P9Q6Y1"/>
<dbReference type="InterPro" id="IPR008964">
    <property type="entry name" value="Invasin/intimin_cell_adhesion"/>
</dbReference>